<accession>A0AAD9LXW3</accession>
<protein>
    <submittedName>
        <fullName evidence="2">Uncharacterized protein</fullName>
    </submittedName>
</protein>
<keyword evidence="3" id="KW-1185">Reference proteome</keyword>
<feature type="compositionally biased region" description="Low complexity" evidence="1">
    <location>
        <begin position="104"/>
        <end position="127"/>
    </location>
</feature>
<comment type="caution">
    <text evidence="2">The sequence shown here is derived from an EMBL/GenBank/DDBJ whole genome shotgun (WGS) entry which is preliminary data.</text>
</comment>
<sequence length="134" mass="14747">MSRYVPALRPRYLPSLGRFRAAVDLPDVIDRPFSAATKKPASLLPRQRHRTTAITSTSKTHVFRVGAACGYTRFPPIPRFRTMAMYLAPPCLVAPLDLSISHSHSLSPPLSTLTSPRAASAPSPNRPSFRHNTT</sequence>
<dbReference type="Proteomes" id="UP001232148">
    <property type="component" value="Unassembled WGS sequence"/>
</dbReference>
<gene>
    <name evidence="2" type="ORF">LX32DRAFT_20245</name>
</gene>
<name>A0AAD9LXW3_9PEZI</name>
<organism evidence="2 3">
    <name type="scientific">Colletotrichum zoysiae</name>
    <dbReference type="NCBI Taxonomy" id="1216348"/>
    <lineage>
        <taxon>Eukaryota</taxon>
        <taxon>Fungi</taxon>
        <taxon>Dikarya</taxon>
        <taxon>Ascomycota</taxon>
        <taxon>Pezizomycotina</taxon>
        <taxon>Sordariomycetes</taxon>
        <taxon>Hypocreomycetidae</taxon>
        <taxon>Glomerellales</taxon>
        <taxon>Glomerellaceae</taxon>
        <taxon>Colletotrichum</taxon>
        <taxon>Colletotrichum graminicola species complex</taxon>
    </lineage>
</organism>
<dbReference type="EMBL" id="MU842914">
    <property type="protein sequence ID" value="KAK2026441.1"/>
    <property type="molecule type" value="Genomic_DNA"/>
</dbReference>
<proteinExistence type="predicted"/>
<evidence type="ECO:0000313" key="3">
    <source>
        <dbReference type="Proteomes" id="UP001232148"/>
    </source>
</evidence>
<reference evidence="2" key="1">
    <citation type="submission" date="2021-06" db="EMBL/GenBank/DDBJ databases">
        <title>Comparative genomics, transcriptomics and evolutionary studies reveal genomic signatures of adaptation to plant cell wall in hemibiotrophic fungi.</title>
        <authorList>
            <consortium name="DOE Joint Genome Institute"/>
            <person name="Baroncelli R."/>
            <person name="Diaz J.F."/>
            <person name="Benocci T."/>
            <person name="Peng M."/>
            <person name="Battaglia E."/>
            <person name="Haridas S."/>
            <person name="Andreopoulos W."/>
            <person name="Labutti K."/>
            <person name="Pangilinan J."/>
            <person name="Floch G.L."/>
            <person name="Makela M.R."/>
            <person name="Henrissat B."/>
            <person name="Grigoriev I.V."/>
            <person name="Crouch J.A."/>
            <person name="De Vries R.P."/>
            <person name="Sukno S.A."/>
            <person name="Thon M.R."/>
        </authorList>
    </citation>
    <scope>NUCLEOTIDE SEQUENCE</scope>
    <source>
        <strain evidence="2">MAFF235873</strain>
    </source>
</reference>
<dbReference type="AlphaFoldDB" id="A0AAD9LXW3"/>
<evidence type="ECO:0000313" key="2">
    <source>
        <dbReference type="EMBL" id="KAK2026441.1"/>
    </source>
</evidence>
<evidence type="ECO:0000256" key="1">
    <source>
        <dbReference type="SAM" id="MobiDB-lite"/>
    </source>
</evidence>
<feature type="region of interest" description="Disordered" evidence="1">
    <location>
        <begin position="104"/>
        <end position="134"/>
    </location>
</feature>